<dbReference type="Proteomes" id="UP000322000">
    <property type="component" value="Chromosome 14"/>
</dbReference>
<dbReference type="PANTHER" id="PTHR23419:SF8">
    <property type="entry name" value="FI09726P"/>
    <property type="match status" value="1"/>
</dbReference>
<dbReference type="GO" id="GO:0010038">
    <property type="term" value="P:response to metal ion"/>
    <property type="evidence" value="ECO:0007669"/>
    <property type="project" value="InterPro"/>
</dbReference>
<gene>
    <name evidence="4" type="primary">LOC113500622</name>
</gene>
<dbReference type="PANTHER" id="PTHR23419">
    <property type="entry name" value="DIVALENT CATION TOLERANCE CUTA-RELATED"/>
    <property type="match status" value="1"/>
</dbReference>
<feature type="compositionally biased region" description="Basic and acidic residues" evidence="2">
    <location>
        <begin position="142"/>
        <end position="177"/>
    </location>
</feature>
<protein>
    <submittedName>
        <fullName evidence="4">Uncharacterized protein LOC113500622</fullName>
    </submittedName>
</protein>
<dbReference type="InterPro" id="IPR004323">
    <property type="entry name" value="Ion_tolerance_CutA"/>
</dbReference>
<reference evidence="4" key="1">
    <citation type="submission" date="2025-08" db="UniProtKB">
        <authorList>
            <consortium name="RefSeq"/>
        </authorList>
    </citation>
    <scope>IDENTIFICATION</scope>
</reference>
<dbReference type="RefSeq" id="XP_026737276.1">
    <property type="nucleotide sequence ID" value="XM_026881475.1"/>
</dbReference>
<dbReference type="InterPro" id="IPR011322">
    <property type="entry name" value="N-reg_PII-like_a/b"/>
</dbReference>
<accession>A0A7E5WAQ2</accession>
<dbReference type="AlphaFoldDB" id="A0A7E5WAQ2"/>
<keyword evidence="3" id="KW-1185">Reference proteome</keyword>
<feature type="compositionally biased region" description="Polar residues" evidence="2">
    <location>
        <begin position="179"/>
        <end position="231"/>
    </location>
</feature>
<feature type="region of interest" description="Disordered" evidence="2">
    <location>
        <begin position="133"/>
        <end position="273"/>
    </location>
</feature>
<evidence type="ECO:0000256" key="2">
    <source>
        <dbReference type="SAM" id="MobiDB-lite"/>
    </source>
</evidence>
<sequence length="273" mass="29270">MLINLHKKSLVTLYITVVRPCYILAQSMSGSVDANKYSVGYVTVPSVEVGNTIARGLVENKLAACVNIIPQITSIYEWEGKITEDSEALLMIKTRTSEADKLTEYVRNNHPYKVCEVITLPIQNGNPGYLSWIGDIVPDTSPPKEETEPVDEGKKRPSEVSKNGRRESQSARSEEVKNIPTTECPSAPTTESPSGPNTESPSAPTTESQSGQSEEAKSASTTEVTSGFTTIESKSATTTETVTAVESKTDASEIVGGPKAKEIGHCGGPTCKN</sequence>
<dbReference type="KEGG" id="tnl:113500622"/>
<evidence type="ECO:0000256" key="1">
    <source>
        <dbReference type="ARBA" id="ARBA00010169"/>
    </source>
</evidence>
<comment type="similarity">
    <text evidence="1">Belongs to the CutA family.</text>
</comment>
<dbReference type="InterPro" id="IPR015867">
    <property type="entry name" value="N-reg_PII/ATP_PRibTrfase_C"/>
</dbReference>
<dbReference type="GeneID" id="113500622"/>
<evidence type="ECO:0000313" key="3">
    <source>
        <dbReference type="Proteomes" id="UP000322000"/>
    </source>
</evidence>
<name>A0A7E5WAQ2_TRINI</name>
<evidence type="ECO:0000313" key="4">
    <source>
        <dbReference type="RefSeq" id="XP_026737276.1"/>
    </source>
</evidence>
<dbReference type="Pfam" id="PF03091">
    <property type="entry name" value="CutA1"/>
    <property type="match status" value="1"/>
</dbReference>
<dbReference type="InParanoid" id="A0A7E5WAQ2"/>
<dbReference type="GO" id="GO:0005507">
    <property type="term" value="F:copper ion binding"/>
    <property type="evidence" value="ECO:0007669"/>
    <property type="project" value="TreeGrafter"/>
</dbReference>
<organism evidence="3 4">
    <name type="scientific">Trichoplusia ni</name>
    <name type="common">Cabbage looper</name>
    <dbReference type="NCBI Taxonomy" id="7111"/>
    <lineage>
        <taxon>Eukaryota</taxon>
        <taxon>Metazoa</taxon>
        <taxon>Ecdysozoa</taxon>
        <taxon>Arthropoda</taxon>
        <taxon>Hexapoda</taxon>
        <taxon>Insecta</taxon>
        <taxon>Pterygota</taxon>
        <taxon>Neoptera</taxon>
        <taxon>Endopterygota</taxon>
        <taxon>Lepidoptera</taxon>
        <taxon>Glossata</taxon>
        <taxon>Ditrysia</taxon>
        <taxon>Noctuoidea</taxon>
        <taxon>Noctuidae</taxon>
        <taxon>Plusiinae</taxon>
        <taxon>Trichoplusia</taxon>
    </lineage>
</organism>
<feature type="compositionally biased region" description="Low complexity" evidence="2">
    <location>
        <begin position="232"/>
        <end position="246"/>
    </location>
</feature>
<dbReference type="Gene3D" id="3.30.70.120">
    <property type="match status" value="1"/>
</dbReference>
<dbReference type="OrthoDB" id="2017693at2759"/>
<proteinExistence type="inferred from homology"/>
<dbReference type="SUPFAM" id="SSF54913">
    <property type="entry name" value="GlnB-like"/>
    <property type="match status" value="1"/>
</dbReference>